<dbReference type="NCBIfam" id="NF011405">
    <property type="entry name" value="PRK14830.1"/>
    <property type="match status" value="1"/>
</dbReference>
<keyword evidence="2" id="KW-0479">Metal-binding</keyword>
<dbReference type="AlphaFoldDB" id="A0A9D1CUV9"/>
<dbReference type="InterPro" id="IPR018520">
    <property type="entry name" value="UPP_synth-like_CS"/>
</dbReference>
<dbReference type="EMBL" id="DVFW01000046">
    <property type="protein sequence ID" value="HIQ81337.1"/>
    <property type="molecule type" value="Genomic_DNA"/>
</dbReference>
<dbReference type="SUPFAM" id="SSF64005">
    <property type="entry name" value="Undecaprenyl diphosphate synthase"/>
    <property type="match status" value="1"/>
</dbReference>
<dbReference type="PROSITE" id="PS01066">
    <property type="entry name" value="UPP_SYNTHASE"/>
    <property type="match status" value="1"/>
</dbReference>
<evidence type="ECO:0000313" key="4">
    <source>
        <dbReference type="Proteomes" id="UP000886787"/>
    </source>
</evidence>
<dbReference type="GO" id="GO:0008834">
    <property type="term" value="F:ditrans,polycis-undecaprenyl-diphosphate synthase [(2E,6E)-farnesyl-diphosphate specific] activity"/>
    <property type="evidence" value="ECO:0007669"/>
    <property type="project" value="TreeGrafter"/>
</dbReference>
<feature type="binding site" evidence="2">
    <location>
        <position position="82"/>
    </location>
    <ligand>
        <name>substrate</name>
    </ligand>
</feature>
<feature type="active site" description="Proton acceptor" evidence="2">
    <location>
        <position position="79"/>
    </location>
</feature>
<comment type="cofactor">
    <cofactor evidence="2">
        <name>Mg(2+)</name>
        <dbReference type="ChEBI" id="CHEBI:18420"/>
    </cofactor>
    <text evidence="2">Binds 2 magnesium ions per subunit.</text>
</comment>
<dbReference type="GO" id="GO:0016094">
    <property type="term" value="P:polyprenol biosynthetic process"/>
    <property type="evidence" value="ECO:0007669"/>
    <property type="project" value="TreeGrafter"/>
</dbReference>
<evidence type="ECO:0000256" key="2">
    <source>
        <dbReference type="HAMAP-Rule" id="MF_01139"/>
    </source>
</evidence>
<dbReference type="FunFam" id="3.40.1180.10:FF:000001">
    <property type="entry name" value="(2E,6E)-farnesyl-diphosphate-specific ditrans,polycis-undecaprenyl-diphosphate synthase"/>
    <property type="match status" value="1"/>
</dbReference>
<feature type="binding site" evidence="2">
    <location>
        <position position="48"/>
    </location>
    <ligand>
        <name>substrate</name>
    </ligand>
</feature>
<reference evidence="3" key="1">
    <citation type="submission" date="2020-10" db="EMBL/GenBank/DDBJ databases">
        <authorList>
            <person name="Gilroy R."/>
        </authorList>
    </citation>
    <scope>NUCLEOTIDE SEQUENCE</scope>
    <source>
        <strain evidence="3">ChiSjej1B19-3389</strain>
    </source>
</reference>
<proteinExistence type="inferred from homology"/>
<reference evidence="3" key="2">
    <citation type="journal article" date="2021" name="PeerJ">
        <title>Extensive microbial diversity within the chicken gut microbiome revealed by metagenomics and culture.</title>
        <authorList>
            <person name="Gilroy R."/>
            <person name="Ravi A."/>
            <person name="Getino M."/>
            <person name="Pursley I."/>
            <person name="Horton D.L."/>
            <person name="Alikhan N.F."/>
            <person name="Baker D."/>
            <person name="Gharbi K."/>
            <person name="Hall N."/>
            <person name="Watson M."/>
            <person name="Adriaenssens E.M."/>
            <person name="Foster-Nyarko E."/>
            <person name="Jarju S."/>
            <person name="Secka A."/>
            <person name="Antonio M."/>
            <person name="Oren A."/>
            <person name="Chaudhuri R.R."/>
            <person name="La Ragione R."/>
            <person name="Hildebrand F."/>
            <person name="Pallen M.J."/>
        </authorList>
    </citation>
    <scope>NUCLEOTIDE SEQUENCE</scope>
    <source>
        <strain evidence="3">ChiSjej1B19-3389</strain>
    </source>
</reference>
<feature type="binding site" evidence="2">
    <location>
        <begin position="32"/>
        <end position="35"/>
    </location>
    <ligand>
        <name>substrate</name>
    </ligand>
</feature>
<comment type="function">
    <text evidence="2">Catalyzes the condensation of isopentenyl diphosphate (IPP) with allylic pyrophosphates generating different type of terpenoids.</text>
</comment>
<feature type="binding site" evidence="2">
    <location>
        <position position="80"/>
    </location>
    <ligand>
        <name>substrate</name>
    </ligand>
</feature>
<dbReference type="EC" id="2.5.1.-" evidence="2"/>
<feature type="active site" evidence="2">
    <location>
        <position position="31"/>
    </location>
</feature>
<feature type="binding site" evidence="2">
    <location>
        <position position="199"/>
    </location>
    <ligand>
        <name>substrate</name>
    </ligand>
</feature>
<dbReference type="CDD" id="cd00475">
    <property type="entry name" value="Cis_IPPS"/>
    <property type="match status" value="1"/>
</dbReference>
<dbReference type="InterPro" id="IPR001441">
    <property type="entry name" value="UPP_synth-like"/>
</dbReference>
<comment type="subunit">
    <text evidence="2">Homodimer.</text>
</comment>
<accession>A0A9D1CUV9</accession>
<dbReference type="Pfam" id="PF01255">
    <property type="entry name" value="Prenyltransf"/>
    <property type="match status" value="1"/>
</dbReference>
<dbReference type="Proteomes" id="UP000886787">
    <property type="component" value="Unassembled WGS sequence"/>
</dbReference>
<gene>
    <name evidence="3" type="ORF">IAD32_08680</name>
</gene>
<dbReference type="PANTHER" id="PTHR10291:SF0">
    <property type="entry name" value="DEHYDRODOLICHYL DIPHOSPHATE SYNTHASE 2"/>
    <property type="match status" value="1"/>
</dbReference>
<dbReference type="GO" id="GO:0000287">
    <property type="term" value="F:magnesium ion binding"/>
    <property type="evidence" value="ECO:0007669"/>
    <property type="project" value="UniProtKB-UniRule"/>
</dbReference>
<evidence type="ECO:0000256" key="1">
    <source>
        <dbReference type="ARBA" id="ARBA00022679"/>
    </source>
</evidence>
<feature type="binding site" evidence="2">
    <location>
        <position position="31"/>
    </location>
    <ligand>
        <name>Mg(2+)</name>
        <dbReference type="ChEBI" id="CHEBI:18420"/>
    </ligand>
</feature>
<evidence type="ECO:0000313" key="3">
    <source>
        <dbReference type="EMBL" id="HIQ81337.1"/>
    </source>
</evidence>
<sequence length="252" mass="28951">MGFAFRKKQKKQAALTLKDIVLPTHVGIIMDGNGRWAQKRGLPRTAGHTAGAQNFRTITKYCSSIGIRYLTVYAFSTENWKRPRQEVDSLMRLFKSYLEEALRDFKDESIVVKFIGEKTAFSQDLQRLIYENEESSKNRTGMVLNIAMNYGGRDEIVRAVQKIAGEIKSGKISVDQINEKLLSDHMYTSGQPDPDLVIRPSGEYRTSNFLLWQSAYTEYVILDNVLWPDFTEKMLDDALLEYARRNRRFGGV</sequence>
<organism evidence="3 4">
    <name type="scientific">Candidatus Scatavimonas merdigallinarum</name>
    <dbReference type="NCBI Taxonomy" id="2840914"/>
    <lineage>
        <taxon>Bacteria</taxon>
        <taxon>Bacillati</taxon>
        <taxon>Bacillota</taxon>
        <taxon>Clostridia</taxon>
        <taxon>Eubacteriales</taxon>
        <taxon>Oscillospiraceae</taxon>
        <taxon>Oscillospiraceae incertae sedis</taxon>
        <taxon>Candidatus Scatavimonas</taxon>
    </lineage>
</organism>
<keyword evidence="2" id="KW-0460">Magnesium</keyword>
<dbReference type="GO" id="GO:0005829">
    <property type="term" value="C:cytosol"/>
    <property type="evidence" value="ECO:0007669"/>
    <property type="project" value="TreeGrafter"/>
</dbReference>
<dbReference type="InterPro" id="IPR036424">
    <property type="entry name" value="UPP_synth-like_sf"/>
</dbReference>
<dbReference type="NCBIfam" id="TIGR00055">
    <property type="entry name" value="uppS"/>
    <property type="match status" value="1"/>
</dbReference>
<feature type="binding site" evidence="2">
    <location>
        <position position="36"/>
    </location>
    <ligand>
        <name>substrate</name>
    </ligand>
</feature>
<comment type="similarity">
    <text evidence="2">Belongs to the UPP synthase family.</text>
</comment>
<comment type="caution">
    <text evidence="3">The sequence shown here is derived from an EMBL/GenBank/DDBJ whole genome shotgun (WGS) entry which is preliminary data.</text>
</comment>
<dbReference type="HAMAP" id="MF_01139">
    <property type="entry name" value="ISPT"/>
    <property type="match status" value="1"/>
</dbReference>
<keyword evidence="1 2" id="KW-0808">Transferase</keyword>
<name>A0A9D1CUV9_9FIRM</name>
<dbReference type="Gene3D" id="3.40.1180.10">
    <property type="entry name" value="Decaprenyl diphosphate synthase-like"/>
    <property type="match status" value="1"/>
</dbReference>
<feature type="binding site" evidence="2">
    <location>
        <position position="44"/>
    </location>
    <ligand>
        <name>substrate</name>
    </ligand>
</feature>
<feature type="binding site" evidence="2">
    <location>
        <begin position="76"/>
        <end position="78"/>
    </location>
    <ligand>
        <name>substrate</name>
    </ligand>
</feature>
<protein>
    <recommendedName>
        <fullName evidence="2">Isoprenyl transferase</fullName>
        <ecNumber evidence="2">2.5.1.-</ecNumber>
    </recommendedName>
</protein>
<feature type="binding site" evidence="2">
    <location>
        <position position="218"/>
    </location>
    <ligand>
        <name>Mg(2+)</name>
        <dbReference type="ChEBI" id="CHEBI:18420"/>
    </ligand>
</feature>
<feature type="binding site" evidence="2">
    <location>
        <begin position="205"/>
        <end position="207"/>
    </location>
    <ligand>
        <name>substrate</name>
    </ligand>
</feature>
<dbReference type="PANTHER" id="PTHR10291">
    <property type="entry name" value="DEHYDRODOLICHYL DIPHOSPHATE SYNTHASE FAMILY MEMBER"/>
    <property type="match status" value="1"/>
</dbReference>
<dbReference type="GO" id="GO:0030145">
    <property type="term" value="F:manganese ion binding"/>
    <property type="evidence" value="ECO:0007669"/>
    <property type="project" value="TreeGrafter"/>
</dbReference>